<dbReference type="InterPro" id="IPR048051">
    <property type="entry name" value="BapA-like_prefix-like"/>
</dbReference>
<dbReference type="Proteomes" id="UP000240957">
    <property type="component" value="Unassembled WGS sequence"/>
</dbReference>
<evidence type="ECO:0000259" key="3">
    <source>
        <dbReference type="Pfam" id="PF22783"/>
    </source>
</evidence>
<dbReference type="InterPro" id="IPR013783">
    <property type="entry name" value="Ig-like_fold"/>
</dbReference>
<feature type="domain" description="Bacterial Ig" evidence="1">
    <location>
        <begin position="350"/>
        <end position="429"/>
    </location>
</feature>
<feature type="domain" description="Bacterial Ig" evidence="1">
    <location>
        <begin position="435"/>
        <end position="513"/>
    </location>
</feature>
<comment type="caution">
    <text evidence="4">The sequence shown here is derived from an EMBL/GenBank/DDBJ whole genome shotgun (WGS) entry which is preliminary data.</text>
</comment>
<dbReference type="Pfam" id="PF19077">
    <property type="entry name" value="Big_13"/>
    <property type="match status" value="1"/>
</dbReference>
<dbReference type="EMBL" id="PYIX02000010">
    <property type="protein sequence ID" value="RFC83980.1"/>
    <property type="molecule type" value="Genomic_DNA"/>
</dbReference>
<dbReference type="OrthoDB" id="8481600at2"/>
<evidence type="ECO:0000259" key="2">
    <source>
        <dbReference type="Pfam" id="PF19077"/>
    </source>
</evidence>
<dbReference type="InterPro" id="IPR044016">
    <property type="entry name" value="Big_13"/>
</dbReference>
<sequence>MLISKEGMMTGIIVLDKSTLVTLQNSENKHIVLNQASIVRLGYSKEDITSVEYAGNNAIIILKNGEKIILENFFVDGQHTPHQVVLTNSKGIFEELVITVEGYHINYDPKRVVDELEQSQAAVQQPQAATVEETEKVAWYEKELVKPVLILLGLEGIYLAAFHDKDDDDSSSTPDLIAPATPSASLDADGKVLTGKSEAGATIYVKDINGKLIGEATVDADGNFKLNLDREIINNEKVLIYAKDPAGNESKSTVITGTKDTIAPDAANAQINAEGSIISGKAEAGAKIYIYDVKGKNLLAGPVTVAADGTFSISLKPALAQGDEAKVIVEDTAGNKSESSSVIVGKDTLAPEQPTVEVSQSGDQVQGYAEANSKVQIKNSDGVEIGSGVADDQGYFSIQIKPALAEKDSATINVTDEAGNQSADLAIEAGMDTIAPDAVSAELNSDGTEVTGQAGANQKIEIYNKDGTLIGAGKTDESGKFTITLDGGLTDKAVADIYTYDEAGNRSETTKVVGTKDTIAPNKVVLKTVTDDVGTENKETISNKGQTDDARPEFAGTGESGAIVTIYDNGLAIATVKVDNTGKWTFTPAKDLALGEHSFTFTQMDAATNSSAMSDPFHFTVIAPEQAKAEVTTAAFMLEDDHAISTLLDTLVVEEMALPMSQTKVVDQSEAGLNALLQQQENMLSQQYVDHILNEFSDVPSQEPTSNNQQQSTLSDFSIELKNTSIDEELLQSIVIFG</sequence>
<evidence type="ECO:0000259" key="1">
    <source>
        <dbReference type="Pfam" id="PF17936"/>
    </source>
</evidence>
<feature type="domain" description="Bacterial Ig-like" evidence="2">
    <location>
        <begin position="541"/>
        <end position="621"/>
    </location>
</feature>
<evidence type="ECO:0000313" key="5">
    <source>
        <dbReference type="Proteomes" id="UP000240957"/>
    </source>
</evidence>
<reference evidence="4 5" key="1">
    <citation type="submission" date="2018-08" db="EMBL/GenBank/DDBJ databases">
        <title>The draft genome of Acinetobacter sichuanensis strain WCHAc060041.</title>
        <authorList>
            <person name="Qin J."/>
            <person name="Feng Y."/>
            <person name="Zong Z."/>
        </authorList>
    </citation>
    <scope>NUCLEOTIDE SEQUENCE [LARGE SCALE GENOMIC DNA]</scope>
    <source>
        <strain evidence="4 5">WCHAc060041</strain>
    </source>
</reference>
<dbReference type="Pfam" id="PF17936">
    <property type="entry name" value="Big_6"/>
    <property type="match status" value="4"/>
</dbReference>
<dbReference type="InterPro" id="IPR041498">
    <property type="entry name" value="Big_6"/>
</dbReference>
<feature type="domain" description="Bacterial Ig" evidence="1">
    <location>
        <begin position="178"/>
        <end position="256"/>
    </location>
</feature>
<gene>
    <name evidence="4" type="ORF">C9E89_008280</name>
</gene>
<evidence type="ECO:0000313" key="4">
    <source>
        <dbReference type="EMBL" id="RFC83980.1"/>
    </source>
</evidence>
<dbReference type="Pfam" id="PF22783">
    <property type="entry name" value="BapA_N"/>
    <property type="match status" value="1"/>
</dbReference>
<feature type="domain" description="Bacterial Ig" evidence="1">
    <location>
        <begin position="263"/>
        <end position="344"/>
    </location>
</feature>
<dbReference type="Gene3D" id="2.60.40.10">
    <property type="entry name" value="Immunoglobulins"/>
    <property type="match status" value="5"/>
</dbReference>
<feature type="domain" description="Biofilm-associated protein BapA-like prefix-like" evidence="3">
    <location>
        <begin position="9"/>
        <end position="91"/>
    </location>
</feature>
<dbReference type="NCBIfam" id="NF033677">
    <property type="entry name" value="biofilm_BapA_N"/>
    <property type="match status" value="1"/>
</dbReference>
<name>A0A371YR75_9GAMM</name>
<organism evidence="4 5">
    <name type="scientific">Acinetobacter sichuanensis</name>
    <dbReference type="NCBI Taxonomy" id="2136183"/>
    <lineage>
        <taxon>Bacteria</taxon>
        <taxon>Pseudomonadati</taxon>
        <taxon>Pseudomonadota</taxon>
        <taxon>Gammaproteobacteria</taxon>
        <taxon>Moraxellales</taxon>
        <taxon>Moraxellaceae</taxon>
        <taxon>Acinetobacter</taxon>
    </lineage>
</organism>
<dbReference type="AlphaFoldDB" id="A0A371YR75"/>
<accession>A0A371YR75</accession>
<proteinExistence type="predicted"/>
<dbReference type="NCBIfam" id="NF033510">
    <property type="entry name" value="Ca_tandemer"/>
    <property type="match status" value="4"/>
</dbReference>
<protein>
    <submittedName>
        <fullName evidence="4">Ig-like domain repeat protein</fullName>
    </submittedName>
</protein>